<dbReference type="RefSeq" id="WP_338738021.1">
    <property type="nucleotide sequence ID" value="NZ_CP146612.1"/>
</dbReference>
<feature type="transmembrane region" description="Helical" evidence="1">
    <location>
        <begin position="102"/>
        <end position="121"/>
    </location>
</feature>
<protein>
    <submittedName>
        <fullName evidence="2">YqhA family protein</fullName>
    </submittedName>
</protein>
<sequence>MIKAVLEKSKYITLVAVFSLLAASLVAFILGLIQSVRILIDLFANFGINGTDIIPLIEIMDIFLIATVLLIFAFGLYELFIGDLKLPEWLIIKNLHDLKTKLSSIVIMVMAIIFLKHLVLWEDPQGTLFFGLAVAVVAATLIAFNQTGDKKN</sequence>
<organism evidence="2 3">
    <name type="scientific">Candidatus Dehalogenimonas loeffleri</name>
    <dbReference type="NCBI Taxonomy" id="3127115"/>
    <lineage>
        <taxon>Bacteria</taxon>
        <taxon>Bacillati</taxon>
        <taxon>Chloroflexota</taxon>
        <taxon>Dehalococcoidia</taxon>
        <taxon>Dehalococcoidales</taxon>
        <taxon>Dehalococcoidaceae</taxon>
        <taxon>Dehalogenimonas</taxon>
    </lineage>
</organism>
<reference evidence="2 3" key="1">
    <citation type="submission" date="2024-03" db="EMBL/GenBank/DDBJ databases">
        <title>A Dehalogenimonas Isolated from Estuarine Sediments Dihaloeliminates Chlorinated Alkanes.</title>
        <authorList>
            <person name="Yang Y."/>
            <person name="Wang H."/>
        </authorList>
    </citation>
    <scope>NUCLEOTIDE SEQUENCE [LARGE SCALE GENOMIC DNA]</scope>
    <source>
        <strain evidence="2 3">W</strain>
    </source>
</reference>
<accession>A0ABZ2JBC4</accession>
<dbReference type="Pfam" id="PF03350">
    <property type="entry name" value="UPF0114"/>
    <property type="match status" value="1"/>
</dbReference>
<evidence type="ECO:0000313" key="2">
    <source>
        <dbReference type="EMBL" id="WWX25650.1"/>
    </source>
</evidence>
<dbReference type="InterPro" id="IPR005134">
    <property type="entry name" value="UPF0114"/>
</dbReference>
<evidence type="ECO:0000313" key="3">
    <source>
        <dbReference type="Proteomes" id="UP001375370"/>
    </source>
</evidence>
<proteinExistence type="predicted"/>
<dbReference type="PIRSF" id="PIRSF026509">
    <property type="entry name" value="UCP026509"/>
    <property type="match status" value="1"/>
</dbReference>
<keyword evidence="1" id="KW-0812">Transmembrane</keyword>
<dbReference type="EMBL" id="CP146612">
    <property type="protein sequence ID" value="WWX25650.1"/>
    <property type="molecule type" value="Genomic_DNA"/>
</dbReference>
<gene>
    <name evidence="2" type="ORF">V8247_01375</name>
</gene>
<evidence type="ECO:0000256" key="1">
    <source>
        <dbReference type="SAM" id="Phobius"/>
    </source>
</evidence>
<feature type="transmembrane region" description="Helical" evidence="1">
    <location>
        <begin position="53"/>
        <end position="81"/>
    </location>
</feature>
<dbReference type="PANTHER" id="PTHR31721">
    <property type="entry name" value="OS06G0710300 PROTEIN"/>
    <property type="match status" value="1"/>
</dbReference>
<feature type="transmembrane region" description="Helical" evidence="1">
    <location>
        <begin position="12"/>
        <end position="33"/>
    </location>
</feature>
<keyword evidence="1" id="KW-1133">Transmembrane helix</keyword>
<keyword evidence="1" id="KW-0472">Membrane</keyword>
<dbReference type="Proteomes" id="UP001375370">
    <property type="component" value="Chromosome"/>
</dbReference>
<feature type="transmembrane region" description="Helical" evidence="1">
    <location>
        <begin position="127"/>
        <end position="144"/>
    </location>
</feature>
<dbReference type="PANTHER" id="PTHR31721:SF4">
    <property type="entry name" value="OS06G0710300 PROTEIN"/>
    <property type="match status" value="1"/>
</dbReference>
<keyword evidence="3" id="KW-1185">Reference proteome</keyword>
<name>A0ABZ2JBC4_9CHLR</name>